<dbReference type="EMBL" id="BMAO01027296">
    <property type="protein sequence ID" value="GFR15802.1"/>
    <property type="molecule type" value="Genomic_DNA"/>
</dbReference>
<protein>
    <submittedName>
        <fullName evidence="1">Uncharacterized protein</fullName>
    </submittedName>
</protein>
<sequence>MISHVKSHHGDVTWYQSLPTVLLGLCTTIHDDLKATPAELVFGENLHLPGDFLDDSKLASPSSFVQQPSTYVLFYQLIIQKRSLLFSVILQHVLAYLSVLIPSKLHYGHLTKDHTRCDMQSILTSASKEFLRQSL</sequence>
<name>A0A8X6LPD7_TRICU</name>
<reference evidence="1" key="1">
    <citation type="submission" date="2020-07" db="EMBL/GenBank/DDBJ databases">
        <title>Multicomponent nature underlies the extraordinary mechanical properties of spider dragline silk.</title>
        <authorList>
            <person name="Kono N."/>
            <person name="Nakamura H."/>
            <person name="Mori M."/>
            <person name="Yoshida Y."/>
            <person name="Ohtoshi R."/>
            <person name="Malay A.D."/>
            <person name="Moran D.A.P."/>
            <person name="Tomita M."/>
            <person name="Numata K."/>
            <person name="Arakawa K."/>
        </authorList>
    </citation>
    <scope>NUCLEOTIDE SEQUENCE</scope>
</reference>
<evidence type="ECO:0000313" key="1">
    <source>
        <dbReference type="EMBL" id="GFR15802.1"/>
    </source>
</evidence>
<evidence type="ECO:0000313" key="2">
    <source>
        <dbReference type="Proteomes" id="UP000887116"/>
    </source>
</evidence>
<comment type="caution">
    <text evidence="1">The sequence shown here is derived from an EMBL/GenBank/DDBJ whole genome shotgun (WGS) entry which is preliminary data.</text>
</comment>
<dbReference type="AlphaFoldDB" id="A0A8X6LPD7"/>
<dbReference type="PANTHER" id="PTHR38681:SF1">
    <property type="entry name" value="RETROVIRUS-RELATED POL POLYPROTEIN FROM TRANSPOSON 412-LIKE PROTEIN"/>
    <property type="match status" value="1"/>
</dbReference>
<dbReference type="Proteomes" id="UP000887116">
    <property type="component" value="Unassembled WGS sequence"/>
</dbReference>
<dbReference type="PANTHER" id="PTHR38681">
    <property type="entry name" value="RETROVIRUS-RELATED POL POLYPROTEIN FROM TRANSPOSON 412-LIKE PROTEIN-RELATED"/>
    <property type="match status" value="1"/>
</dbReference>
<accession>A0A8X6LPD7</accession>
<keyword evidence="2" id="KW-1185">Reference proteome</keyword>
<dbReference type="OrthoDB" id="775972at2759"/>
<gene>
    <name evidence="1" type="ORF">TNCT_146381</name>
</gene>
<proteinExistence type="predicted"/>
<organism evidence="1 2">
    <name type="scientific">Trichonephila clavata</name>
    <name type="common">Joro spider</name>
    <name type="synonym">Nephila clavata</name>
    <dbReference type="NCBI Taxonomy" id="2740835"/>
    <lineage>
        <taxon>Eukaryota</taxon>
        <taxon>Metazoa</taxon>
        <taxon>Ecdysozoa</taxon>
        <taxon>Arthropoda</taxon>
        <taxon>Chelicerata</taxon>
        <taxon>Arachnida</taxon>
        <taxon>Araneae</taxon>
        <taxon>Araneomorphae</taxon>
        <taxon>Entelegynae</taxon>
        <taxon>Araneoidea</taxon>
        <taxon>Nephilidae</taxon>
        <taxon>Trichonephila</taxon>
    </lineage>
</organism>